<gene>
    <name evidence="5" type="ORF">IAB82_00140</name>
</gene>
<dbReference type="GO" id="GO:0003677">
    <property type="term" value="F:DNA binding"/>
    <property type="evidence" value="ECO:0007669"/>
    <property type="project" value="UniProtKB-KW"/>
</dbReference>
<dbReference type="EMBL" id="JADIMB010000001">
    <property type="protein sequence ID" value="MBO8470190.1"/>
    <property type="molecule type" value="Genomic_DNA"/>
</dbReference>
<sequence>MTSVKLMLNKDRAHRDGTYPVVFQIIHCRKKKLVYTPYSLYREEFNENTGKVFYVSSSVRPRKEVDFINNSLSEQFEKIRKVISRIGKDGEYSVCDIVSRFRDCKGYTDILSYFRLKMDIKRQNGCFGTASALKSTMLSLSSYIGGDRVSINRIDTAFVKGYEEYLMRRGISRNTICYYMRNFRSVYNSAVMEGCVPDTVSPFQYISSSPCVTLKRAINEDSLRRLLEADFSDDLHLDMARDLFMFSFFSRGMPFVDVIFLKKSNISDGVITYRRHKTGQKLQVSVTPYISMLIDKYRNPSEYVFPILEGTSPSELHVSYRLALERTNRNLKNVASRCGITLSLTTYMARHSWATRARNLGIPLPVISESLGHTSEKTTRIYLKELDRRILDEANAMVSDLRSI</sequence>
<dbReference type="GO" id="GO:0015074">
    <property type="term" value="P:DNA integration"/>
    <property type="evidence" value="ECO:0007669"/>
    <property type="project" value="InterPro"/>
</dbReference>
<dbReference type="Pfam" id="PF00589">
    <property type="entry name" value="Phage_integrase"/>
    <property type="match status" value="1"/>
</dbReference>
<reference evidence="5" key="1">
    <citation type="submission" date="2020-10" db="EMBL/GenBank/DDBJ databases">
        <authorList>
            <person name="Gilroy R."/>
        </authorList>
    </citation>
    <scope>NUCLEOTIDE SEQUENCE</scope>
    <source>
        <strain evidence="5">B2-22910</strain>
    </source>
</reference>
<dbReference type="Gene3D" id="1.10.443.10">
    <property type="entry name" value="Intergrase catalytic core"/>
    <property type="match status" value="1"/>
</dbReference>
<dbReference type="InterPro" id="IPR002104">
    <property type="entry name" value="Integrase_catalytic"/>
</dbReference>
<reference evidence="5" key="2">
    <citation type="journal article" date="2021" name="PeerJ">
        <title>Extensive microbial diversity within the chicken gut microbiome revealed by metagenomics and culture.</title>
        <authorList>
            <person name="Gilroy R."/>
            <person name="Ravi A."/>
            <person name="Getino M."/>
            <person name="Pursley I."/>
            <person name="Horton D.L."/>
            <person name="Alikhan N.F."/>
            <person name="Baker D."/>
            <person name="Gharbi K."/>
            <person name="Hall N."/>
            <person name="Watson M."/>
            <person name="Adriaenssens E.M."/>
            <person name="Foster-Nyarko E."/>
            <person name="Jarju S."/>
            <person name="Secka A."/>
            <person name="Antonio M."/>
            <person name="Oren A."/>
            <person name="Chaudhuri R.R."/>
            <person name="La Ragione R."/>
            <person name="Hildebrand F."/>
            <person name="Pallen M.J."/>
        </authorList>
    </citation>
    <scope>NUCLEOTIDE SEQUENCE</scope>
    <source>
        <strain evidence="5">B2-22910</strain>
    </source>
</reference>
<dbReference type="Proteomes" id="UP000823603">
    <property type="component" value="Unassembled WGS sequence"/>
</dbReference>
<dbReference type="Pfam" id="PF17293">
    <property type="entry name" value="Arm-DNA-bind_5"/>
    <property type="match status" value="1"/>
</dbReference>
<evidence type="ECO:0000259" key="4">
    <source>
        <dbReference type="PROSITE" id="PS51898"/>
    </source>
</evidence>
<dbReference type="CDD" id="cd01185">
    <property type="entry name" value="INTN1_C_like"/>
    <property type="match status" value="1"/>
</dbReference>
<evidence type="ECO:0000313" key="6">
    <source>
        <dbReference type="Proteomes" id="UP000823603"/>
    </source>
</evidence>
<dbReference type="Pfam" id="PF13102">
    <property type="entry name" value="Phage_int_SAM_5"/>
    <property type="match status" value="1"/>
</dbReference>
<evidence type="ECO:0000256" key="2">
    <source>
        <dbReference type="ARBA" id="ARBA00023125"/>
    </source>
</evidence>
<dbReference type="InterPro" id="IPR010998">
    <property type="entry name" value="Integrase_recombinase_N"/>
</dbReference>
<evidence type="ECO:0000256" key="1">
    <source>
        <dbReference type="ARBA" id="ARBA00008857"/>
    </source>
</evidence>
<comment type="caution">
    <text evidence="5">The sequence shown here is derived from an EMBL/GenBank/DDBJ whole genome shotgun (WGS) entry which is preliminary data.</text>
</comment>
<organism evidence="5 6">
    <name type="scientific">Candidatus Cryptobacteroides faecavium</name>
    <dbReference type="NCBI Taxonomy" id="2840762"/>
    <lineage>
        <taxon>Bacteria</taxon>
        <taxon>Pseudomonadati</taxon>
        <taxon>Bacteroidota</taxon>
        <taxon>Bacteroidia</taxon>
        <taxon>Bacteroidales</taxon>
        <taxon>Candidatus Cryptobacteroides</taxon>
    </lineage>
</organism>
<dbReference type="Gene3D" id="1.10.150.130">
    <property type="match status" value="1"/>
</dbReference>
<dbReference type="InterPro" id="IPR025269">
    <property type="entry name" value="SAM-like_dom"/>
</dbReference>
<dbReference type="InterPro" id="IPR011010">
    <property type="entry name" value="DNA_brk_join_enz"/>
</dbReference>
<evidence type="ECO:0000256" key="3">
    <source>
        <dbReference type="ARBA" id="ARBA00023172"/>
    </source>
</evidence>
<protein>
    <submittedName>
        <fullName evidence="5">Site-specific integrase</fullName>
    </submittedName>
</protein>
<dbReference type="PROSITE" id="PS51898">
    <property type="entry name" value="TYR_RECOMBINASE"/>
    <property type="match status" value="1"/>
</dbReference>
<name>A0A9D9ID78_9BACT</name>
<keyword evidence="3" id="KW-0233">DNA recombination</keyword>
<dbReference type="InterPro" id="IPR035386">
    <property type="entry name" value="Arm-DNA-bind_5"/>
</dbReference>
<dbReference type="SUPFAM" id="SSF56349">
    <property type="entry name" value="DNA breaking-rejoining enzymes"/>
    <property type="match status" value="1"/>
</dbReference>
<feature type="domain" description="Tyr recombinase" evidence="4">
    <location>
        <begin position="213"/>
        <end position="396"/>
    </location>
</feature>
<accession>A0A9D9ID78</accession>
<dbReference type="InterPro" id="IPR050090">
    <property type="entry name" value="Tyrosine_recombinase_XerCD"/>
</dbReference>
<dbReference type="AlphaFoldDB" id="A0A9D9ID78"/>
<dbReference type="InterPro" id="IPR013762">
    <property type="entry name" value="Integrase-like_cat_sf"/>
</dbReference>
<dbReference type="PANTHER" id="PTHR30349:SF64">
    <property type="entry name" value="PROPHAGE INTEGRASE INTD-RELATED"/>
    <property type="match status" value="1"/>
</dbReference>
<dbReference type="PANTHER" id="PTHR30349">
    <property type="entry name" value="PHAGE INTEGRASE-RELATED"/>
    <property type="match status" value="1"/>
</dbReference>
<dbReference type="GO" id="GO:0006310">
    <property type="term" value="P:DNA recombination"/>
    <property type="evidence" value="ECO:0007669"/>
    <property type="project" value="UniProtKB-KW"/>
</dbReference>
<comment type="similarity">
    <text evidence="1">Belongs to the 'phage' integrase family.</text>
</comment>
<proteinExistence type="inferred from homology"/>
<keyword evidence="2" id="KW-0238">DNA-binding</keyword>
<evidence type="ECO:0000313" key="5">
    <source>
        <dbReference type="EMBL" id="MBO8470190.1"/>
    </source>
</evidence>